<dbReference type="InterPro" id="IPR004102">
    <property type="entry name" value="Poly(ADP-ribose)pol_reg_dom"/>
</dbReference>
<comment type="caution">
    <text evidence="2">The sequence shown here is derived from an EMBL/GenBank/DDBJ whole genome shotgun (WGS) entry which is preliminary data.</text>
</comment>
<dbReference type="SUPFAM" id="SSF47587">
    <property type="entry name" value="Domain of poly(ADP-ribose) polymerase"/>
    <property type="match status" value="1"/>
</dbReference>
<dbReference type="EMBL" id="DUZY01000005">
    <property type="protein sequence ID" value="DAD39876.1"/>
    <property type="molecule type" value="Genomic_DNA"/>
</dbReference>
<evidence type="ECO:0000259" key="1">
    <source>
        <dbReference type="PROSITE" id="PS51060"/>
    </source>
</evidence>
<dbReference type="GO" id="GO:0003950">
    <property type="term" value="F:NAD+ poly-ADP-ribosyltransferase activity"/>
    <property type="evidence" value="ECO:0007669"/>
    <property type="project" value="InterPro"/>
</dbReference>
<dbReference type="InterPro" id="IPR036616">
    <property type="entry name" value="Poly(ADP-ribose)pol_reg_dom_sf"/>
</dbReference>
<sequence>MCNQEIYKYAMMEMALDSPDLPMGMLSDIHLKRCEETLLQFIETVKSTEEMGQRFIFRDYLDIADNAAAALETVRDINVASHLIVDLTGSWFIYLQIELWSNS</sequence>
<accession>A0A822ZA15</accession>
<name>A0A822ZA15_NELNU</name>
<dbReference type="AlphaFoldDB" id="A0A822ZA15"/>
<evidence type="ECO:0000313" key="3">
    <source>
        <dbReference type="Proteomes" id="UP000607653"/>
    </source>
</evidence>
<feature type="domain" description="PARP alpha-helical" evidence="1">
    <location>
        <begin position="1"/>
        <end position="103"/>
    </location>
</feature>
<dbReference type="Proteomes" id="UP000607653">
    <property type="component" value="Unassembled WGS sequence"/>
</dbReference>
<reference evidence="2 3" key="1">
    <citation type="journal article" date="2020" name="Mol. Biol. Evol.">
        <title>Distinct Expression and Methylation Patterns for Genes with Different Fates following a Single Whole-Genome Duplication in Flowering Plants.</title>
        <authorList>
            <person name="Shi T."/>
            <person name="Rahmani R.S."/>
            <person name="Gugger P.F."/>
            <person name="Wang M."/>
            <person name="Li H."/>
            <person name="Zhang Y."/>
            <person name="Li Z."/>
            <person name="Wang Q."/>
            <person name="Van de Peer Y."/>
            <person name="Marchal K."/>
            <person name="Chen J."/>
        </authorList>
    </citation>
    <scope>NUCLEOTIDE SEQUENCE [LARGE SCALE GENOMIC DNA]</scope>
    <source>
        <tissue evidence="2">Leaf</tissue>
    </source>
</reference>
<proteinExistence type="predicted"/>
<keyword evidence="3" id="KW-1185">Reference proteome</keyword>
<dbReference type="PROSITE" id="PS51060">
    <property type="entry name" value="PARP_ALPHA_HD"/>
    <property type="match status" value="1"/>
</dbReference>
<gene>
    <name evidence="2" type="ORF">HUJ06_014199</name>
</gene>
<protein>
    <recommendedName>
        <fullName evidence="1">PARP alpha-helical domain-containing protein</fullName>
    </recommendedName>
</protein>
<organism evidence="2 3">
    <name type="scientific">Nelumbo nucifera</name>
    <name type="common">Sacred lotus</name>
    <dbReference type="NCBI Taxonomy" id="4432"/>
    <lineage>
        <taxon>Eukaryota</taxon>
        <taxon>Viridiplantae</taxon>
        <taxon>Streptophyta</taxon>
        <taxon>Embryophyta</taxon>
        <taxon>Tracheophyta</taxon>
        <taxon>Spermatophyta</taxon>
        <taxon>Magnoliopsida</taxon>
        <taxon>Proteales</taxon>
        <taxon>Nelumbonaceae</taxon>
        <taxon>Nelumbo</taxon>
    </lineage>
</organism>
<dbReference type="Gene3D" id="1.20.142.10">
    <property type="entry name" value="Poly(ADP-ribose) polymerase, regulatory domain"/>
    <property type="match status" value="1"/>
</dbReference>
<dbReference type="Pfam" id="PF02877">
    <property type="entry name" value="PARP_reg"/>
    <property type="match status" value="1"/>
</dbReference>
<evidence type="ECO:0000313" key="2">
    <source>
        <dbReference type="EMBL" id="DAD39876.1"/>
    </source>
</evidence>